<gene>
    <name evidence="2" type="ORF">EUBDOL_02053</name>
</gene>
<dbReference type="RefSeq" id="WP_004800696.1">
    <property type="nucleotide sequence ID" value="NZ_DS483477.1"/>
</dbReference>
<evidence type="ECO:0000313" key="2">
    <source>
        <dbReference type="EMBL" id="EDP10790.1"/>
    </source>
</evidence>
<evidence type="ECO:0000259" key="1">
    <source>
        <dbReference type="Pfam" id="PF13751"/>
    </source>
</evidence>
<name>A8RDU3_9FIRM</name>
<feature type="domain" description="Transposase DDE" evidence="1">
    <location>
        <begin position="10"/>
        <end position="134"/>
    </location>
</feature>
<accession>A8RDU3</accession>
<dbReference type="EMBL" id="ABAW02000024">
    <property type="protein sequence ID" value="EDP10790.1"/>
    <property type="molecule type" value="Genomic_DNA"/>
</dbReference>
<dbReference type="HOGENOM" id="CLU_021293_0_2_9"/>
<organism evidence="2 3">
    <name type="scientific">Amedibacillus dolichus DSM 3991</name>
    <dbReference type="NCBI Taxonomy" id="428127"/>
    <lineage>
        <taxon>Bacteria</taxon>
        <taxon>Bacillati</taxon>
        <taxon>Bacillota</taxon>
        <taxon>Erysipelotrichia</taxon>
        <taxon>Erysipelotrichales</taxon>
        <taxon>Erysipelotrichaceae</taxon>
        <taxon>Amedibacillus</taxon>
    </lineage>
</organism>
<sequence length="143" mass="16498">MERDENGTPVCPVGYVFEVERVGVSLKGQYPKTTVYYRNKNCVECPHRSKCTTSKNGRSARIVPALEKMHREIDECLKSEEGKNLMKNRSVQAEGAFADIKQDFEYVRLHRRGESGVKVELELVCIGYNLRKYHNRKIAKNMN</sequence>
<dbReference type="Pfam" id="PF13751">
    <property type="entry name" value="DDE_Tnp_1_6"/>
    <property type="match status" value="1"/>
</dbReference>
<reference evidence="2 3" key="2">
    <citation type="submission" date="2007-09" db="EMBL/GenBank/DDBJ databases">
        <authorList>
            <person name="Fulton L."/>
            <person name="Clifton S."/>
            <person name="Fulton B."/>
            <person name="Xu J."/>
            <person name="Minx P."/>
            <person name="Pepin K.H."/>
            <person name="Johnson M."/>
            <person name="Thiruvilangam P."/>
            <person name="Bhonagiri V."/>
            <person name="Nash W.E."/>
            <person name="Mardis E.R."/>
            <person name="Wilson R.K."/>
        </authorList>
    </citation>
    <scope>NUCLEOTIDE SEQUENCE [LARGE SCALE GENOMIC DNA]</scope>
    <source>
        <strain evidence="2 3">DSM 3991</strain>
    </source>
</reference>
<dbReference type="eggNOG" id="COG3666">
    <property type="taxonomic scope" value="Bacteria"/>
</dbReference>
<protein>
    <recommendedName>
        <fullName evidence="1">Transposase DDE domain-containing protein</fullName>
    </recommendedName>
</protein>
<dbReference type="PANTHER" id="PTHR33408:SF2">
    <property type="entry name" value="TRANSPOSASE DDE DOMAIN-CONTAINING PROTEIN"/>
    <property type="match status" value="1"/>
</dbReference>
<evidence type="ECO:0000313" key="3">
    <source>
        <dbReference type="Proteomes" id="UP000004090"/>
    </source>
</evidence>
<dbReference type="PANTHER" id="PTHR33408">
    <property type="entry name" value="TRANSPOSASE"/>
    <property type="match status" value="1"/>
</dbReference>
<comment type="caution">
    <text evidence="2">The sequence shown here is derived from an EMBL/GenBank/DDBJ whole genome shotgun (WGS) entry which is preliminary data.</text>
</comment>
<reference evidence="2 3" key="1">
    <citation type="submission" date="2007-09" db="EMBL/GenBank/DDBJ databases">
        <title>Draft genome sequence of Eubacterium dolichum (DSM 3991).</title>
        <authorList>
            <person name="Sudarsanam P."/>
            <person name="Ley R."/>
            <person name="Guruge J."/>
            <person name="Turnbaugh P.J."/>
            <person name="Mahowald M."/>
            <person name="Liep D."/>
            <person name="Gordon J."/>
        </authorList>
    </citation>
    <scope>NUCLEOTIDE SEQUENCE [LARGE SCALE GENOMIC DNA]</scope>
    <source>
        <strain evidence="2 3">DSM 3991</strain>
    </source>
</reference>
<dbReference type="AlphaFoldDB" id="A8RDU3"/>
<dbReference type="GeneID" id="92794115"/>
<dbReference type="InterPro" id="IPR025668">
    <property type="entry name" value="Tnp_DDE_dom"/>
</dbReference>
<proteinExistence type="predicted"/>
<dbReference type="Proteomes" id="UP000004090">
    <property type="component" value="Unassembled WGS sequence"/>
</dbReference>